<dbReference type="Proteomes" id="UP000002279">
    <property type="component" value="Chromosome 4"/>
</dbReference>
<dbReference type="Gene3D" id="1.10.8.1310">
    <property type="match status" value="1"/>
</dbReference>
<dbReference type="PANTHER" id="PTHR20913">
    <property type="entry name" value="TBC1 DOMAIN FAMILY MEMBER 20/GTPASE"/>
    <property type="match status" value="1"/>
</dbReference>
<dbReference type="Ensembl" id="ENSOANT00000065382.1">
    <property type="protein sequence ID" value="ENSOANP00000049979.1"/>
    <property type="gene ID" value="ENSOANG00000050297.1"/>
</dbReference>
<feature type="compositionally biased region" description="Gly residues" evidence="2">
    <location>
        <begin position="1"/>
        <end position="33"/>
    </location>
</feature>
<evidence type="ECO:0000256" key="1">
    <source>
        <dbReference type="ARBA" id="ARBA00022468"/>
    </source>
</evidence>
<dbReference type="GeneTree" id="ENSGT00390000014944"/>
<dbReference type="Gene3D" id="1.10.472.80">
    <property type="entry name" value="Ypt/Rab-GAP domain of gyp1p, domain 3"/>
    <property type="match status" value="1"/>
</dbReference>
<dbReference type="SUPFAM" id="SSF47923">
    <property type="entry name" value="Ypt/Rab-GAP domain of gyp1p"/>
    <property type="match status" value="2"/>
</dbReference>
<dbReference type="AlphaFoldDB" id="A0A6I8P7T6"/>
<dbReference type="GO" id="GO:0005096">
    <property type="term" value="F:GTPase activator activity"/>
    <property type="evidence" value="ECO:0000318"/>
    <property type="project" value="GO_Central"/>
</dbReference>
<dbReference type="InterPro" id="IPR035969">
    <property type="entry name" value="Rab-GAP_TBC_sf"/>
</dbReference>
<evidence type="ECO:0000313" key="5">
    <source>
        <dbReference type="Proteomes" id="UP000002279"/>
    </source>
</evidence>
<dbReference type="PANTHER" id="PTHR20913:SF11">
    <property type="entry name" value="RAB-GAP TBC DOMAIN-CONTAINING PROTEIN"/>
    <property type="match status" value="1"/>
</dbReference>
<evidence type="ECO:0000259" key="3">
    <source>
        <dbReference type="PROSITE" id="PS50086"/>
    </source>
</evidence>
<protein>
    <recommendedName>
        <fullName evidence="3">Rab-GAP TBC domain-containing protein</fullName>
    </recommendedName>
</protein>
<dbReference type="OMA" id="CEREMPF"/>
<keyword evidence="1" id="KW-0343">GTPase activation</keyword>
<dbReference type="Pfam" id="PF00566">
    <property type="entry name" value="RabGAP-TBC"/>
    <property type="match status" value="1"/>
</dbReference>
<dbReference type="FunCoup" id="A0A6I8P7T6">
    <property type="interactions" value="2264"/>
</dbReference>
<sequence>MGAEGRAGGGGGGGGRLRPGRPGGDGSGMSGGSGRRRGGRRAAGTGAAEPPWPPPAVGAAKKREGRSWRKQKLLDIHEALGRDPVDVEALRAAARGRGGLLSDQVRRRVWPRLLGLNPYDLPPHPGRGPLRDHRDSHQVRMDVERSLGRFPPGMRAEQRSVLQGQLVALILAVLHGRPELHYYQGYHELALVFLLVLGPRSATALLDRLSTHHLRDFMDPTMDSTKHILNYLSPLLARESPRLHRFMERADVGPVFALSWLLTWFGHVLPDTAHVLRLADFFLASHPLMPIYLAAAVVLHREAEVLDGPCEMAHLYHLLSRLPPHLPDESLLARALQLFAHHPHPELARQAAPRHRSLAIGSFPALQAASSKQRPDSILRRRRREAEAEPGPTAAGGPGAPSGLVKAAVWGLSATLGAAALAVTHSALEWAPDFLLQLF</sequence>
<accession>A0A6I8P7T6</accession>
<dbReference type="FunFam" id="1.10.8.1310:FF:000001">
    <property type="entry name" value="TBC1 domain family, member 20"/>
    <property type="match status" value="1"/>
</dbReference>
<evidence type="ECO:0000313" key="4">
    <source>
        <dbReference type="Ensembl" id="ENSOANP00000049979.1"/>
    </source>
</evidence>
<feature type="compositionally biased region" description="Basic and acidic residues" evidence="2">
    <location>
        <begin position="373"/>
        <end position="387"/>
    </location>
</feature>
<reference evidence="4 5" key="1">
    <citation type="journal article" date="2008" name="Nature">
        <title>Genome analysis of the platypus reveals unique signatures of evolution.</title>
        <authorList>
            <person name="Warren W.C."/>
            <person name="Hillier L.W."/>
            <person name="Marshall Graves J.A."/>
            <person name="Birney E."/>
            <person name="Ponting C.P."/>
            <person name="Grutzner F."/>
            <person name="Belov K."/>
            <person name="Miller W."/>
            <person name="Clarke L."/>
            <person name="Chinwalla A.T."/>
            <person name="Yang S.P."/>
            <person name="Heger A."/>
            <person name="Locke D.P."/>
            <person name="Miethke P."/>
            <person name="Waters P.D."/>
            <person name="Veyrunes F."/>
            <person name="Fulton L."/>
            <person name="Fulton B."/>
            <person name="Graves T."/>
            <person name="Wallis J."/>
            <person name="Puente X.S."/>
            <person name="Lopez-Otin C."/>
            <person name="Ordonez G.R."/>
            <person name="Eichler E.E."/>
            <person name="Chen L."/>
            <person name="Cheng Z."/>
            <person name="Deakin J.E."/>
            <person name="Alsop A."/>
            <person name="Thompson K."/>
            <person name="Kirby P."/>
            <person name="Papenfuss A.T."/>
            <person name="Wakefield M.J."/>
            <person name="Olender T."/>
            <person name="Lancet D."/>
            <person name="Huttley G.A."/>
            <person name="Smit A.F."/>
            <person name="Pask A."/>
            <person name="Temple-Smith P."/>
            <person name="Batzer M.A."/>
            <person name="Walker J.A."/>
            <person name="Konkel M.K."/>
            <person name="Harris R.S."/>
            <person name="Whittington C.M."/>
            <person name="Wong E.S."/>
            <person name="Gemmell N.J."/>
            <person name="Buschiazzo E."/>
            <person name="Vargas Jentzsch I.M."/>
            <person name="Merkel A."/>
            <person name="Schmitz J."/>
            <person name="Zemann A."/>
            <person name="Churakov G."/>
            <person name="Kriegs J.O."/>
            <person name="Brosius J."/>
            <person name="Murchison E.P."/>
            <person name="Sachidanandam R."/>
            <person name="Smith C."/>
            <person name="Hannon G.J."/>
            <person name="Tsend-Ayush E."/>
            <person name="McMillan D."/>
            <person name="Attenborough R."/>
            <person name="Rens W."/>
            <person name="Ferguson-Smith M."/>
            <person name="Lefevre C.M."/>
            <person name="Sharp J.A."/>
            <person name="Nicholas K.R."/>
            <person name="Ray D.A."/>
            <person name="Kube M."/>
            <person name="Reinhardt R."/>
            <person name="Pringle T.H."/>
            <person name="Taylor J."/>
            <person name="Jones R.C."/>
            <person name="Nixon B."/>
            <person name="Dacheux J.L."/>
            <person name="Niwa H."/>
            <person name="Sekita Y."/>
            <person name="Huang X."/>
            <person name="Stark A."/>
            <person name="Kheradpour P."/>
            <person name="Kellis M."/>
            <person name="Flicek P."/>
            <person name="Chen Y."/>
            <person name="Webber C."/>
            <person name="Hardison R."/>
            <person name="Nelson J."/>
            <person name="Hallsworth-Pepin K."/>
            <person name="Delehaunty K."/>
            <person name="Markovic C."/>
            <person name="Minx P."/>
            <person name="Feng Y."/>
            <person name="Kremitzki C."/>
            <person name="Mitreva M."/>
            <person name="Glasscock J."/>
            <person name="Wylie T."/>
            <person name="Wohldmann P."/>
            <person name="Thiru P."/>
            <person name="Nhan M.N."/>
            <person name="Pohl C.S."/>
            <person name="Smith S.M."/>
            <person name="Hou S."/>
            <person name="Nefedov M."/>
            <person name="de Jong P.J."/>
            <person name="Renfree M.B."/>
            <person name="Mardis E.R."/>
            <person name="Wilson R.K."/>
        </authorList>
    </citation>
    <scope>NUCLEOTIDE SEQUENCE [LARGE SCALE GENOMIC DNA]</scope>
    <source>
        <strain evidence="4 5">Glennie</strain>
    </source>
</reference>
<dbReference type="InterPro" id="IPR045913">
    <property type="entry name" value="TBC20/Gyp8-like"/>
</dbReference>
<reference evidence="4" key="3">
    <citation type="submission" date="2025-09" db="UniProtKB">
        <authorList>
            <consortium name="Ensembl"/>
        </authorList>
    </citation>
    <scope>IDENTIFICATION</scope>
    <source>
        <strain evidence="4">Glennie</strain>
    </source>
</reference>
<dbReference type="InParanoid" id="A0A6I8P7T6"/>
<dbReference type="GO" id="GO:0005789">
    <property type="term" value="C:endoplasmic reticulum membrane"/>
    <property type="evidence" value="ECO:0000318"/>
    <property type="project" value="GO_Central"/>
</dbReference>
<evidence type="ECO:0000256" key="2">
    <source>
        <dbReference type="SAM" id="MobiDB-lite"/>
    </source>
</evidence>
<feature type="domain" description="Rab-GAP TBC" evidence="3">
    <location>
        <begin position="100"/>
        <end position="286"/>
    </location>
</feature>
<dbReference type="SMART" id="SM00164">
    <property type="entry name" value="TBC"/>
    <property type="match status" value="1"/>
</dbReference>
<name>A0A6I8P7T6_ORNAN</name>
<keyword evidence="5" id="KW-1185">Reference proteome</keyword>
<feature type="region of interest" description="Disordered" evidence="2">
    <location>
        <begin position="366"/>
        <end position="400"/>
    </location>
</feature>
<organism evidence="4 5">
    <name type="scientific">Ornithorhynchus anatinus</name>
    <name type="common">Duckbill platypus</name>
    <dbReference type="NCBI Taxonomy" id="9258"/>
    <lineage>
        <taxon>Eukaryota</taxon>
        <taxon>Metazoa</taxon>
        <taxon>Chordata</taxon>
        <taxon>Craniata</taxon>
        <taxon>Vertebrata</taxon>
        <taxon>Euteleostomi</taxon>
        <taxon>Mammalia</taxon>
        <taxon>Monotremata</taxon>
        <taxon>Ornithorhynchidae</taxon>
        <taxon>Ornithorhynchus</taxon>
    </lineage>
</organism>
<dbReference type="InterPro" id="IPR000195">
    <property type="entry name" value="Rab-GAP-TBC_dom"/>
</dbReference>
<dbReference type="GO" id="GO:0006888">
    <property type="term" value="P:endoplasmic reticulum to Golgi vesicle-mediated transport"/>
    <property type="evidence" value="ECO:0000318"/>
    <property type="project" value="GO_Central"/>
</dbReference>
<feature type="region of interest" description="Disordered" evidence="2">
    <location>
        <begin position="1"/>
        <end position="69"/>
    </location>
</feature>
<dbReference type="Bgee" id="ENSOANG00000050297">
    <property type="expression patterns" value="Expressed in testis and 7 other cell types or tissues"/>
</dbReference>
<proteinExistence type="predicted"/>
<dbReference type="PROSITE" id="PS50086">
    <property type="entry name" value="TBC_RABGAP"/>
    <property type="match status" value="1"/>
</dbReference>
<reference evidence="4" key="2">
    <citation type="submission" date="2025-08" db="UniProtKB">
        <authorList>
            <consortium name="Ensembl"/>
        </authorList>
    </citation>
    <scope>IDENTIFICATION</scope>
    <source>
        <strain evidence="4">Glennie</strain>
    </source>
</reference>